<dbReference type="Pfam" id="PF12961">
    <property type="entry name" value="DUF3850"/>
    <property type="match status" value="1"/>
</dbReference>
<reference evidence="2 3" key="1">
    <citation type="journal article" date="2016" name="Nat. Commun.">
        <title>Thousands of microbial genomes shed light on interconnected biogeochemical processes in an aquifer system.</title>
        <authorList>
            <person name="Anantharaman K."/>
            <person name="Brown C.T."/>
            <person name="Hug L.A."/>
            <person name="Sharon I."/>
            <person name="Castelle C.J."/>
            <person name="Probst A.J."/>
            <person name="Thomas B.C."/>
            <person name="Singh A."/>
            <person name="Wilkins M.J."/>
            <person name="Karaoz U."/>
            <person name="Brodie E.L."/>
            <person name="Williams K.H."/>
            <person name="Hubbard S.S."/>
            <person name="Banfield J.F."/>
        </authorList>
    </citation>
    <scope>NUCLEOTIDE SEQUENCE [LARGE SCALE GENOMIC DNA]</scope>
</reference>
<dbReference type="InterPro" id="IPR039440">
    <property type="entry name" value="DUF3850"/>
</dbReference>
<accession>A0A1F6BYY6</accession>
<dbReference type="SUPFAM" id="SSF88697">
    <property type="entry name" value="PUA domain-like"/>
    <property type="match status" value="1"/>
</dbReference>
<dbReference type="STRING" id="1798471.A3A21_02160"/>
<comment type="caution">
    <text evidence="2">The sequence shown here is derived from an EMBL/GenBank/DDBJ whole genome shotgun (WGS) entry which is preliminary data.</text>
</comment>
<proteinExistence type="predicted"/>
<dbReference type="Proteomes" id="UP000176996">
    <property type="component" value="Unassembled WGS sequence"/>
</dbReference>
<dbReference type="EMBL" id="MFKK01000004">
    <property type="protein sequence ID" value="OGG42165.1"/>
    <property type="molecule type" value="Genomic_DNA"/>
</dbReference>
<organism evidence="2 3">
    <name type="scientific">Candidatus Jorgensenbacteria bacterium RIFCSPLOWO2_01_FULL_45_25b</name>
    <dbReference type="NCBI Taxonomy" id="1798471"/>
    <lineage>
        <taxon>Bacteria</taxon>
        <taxon>Candidatus Joergenseniibacteriota</taxon>
    </lineage>
</organism>
<dbReference type="AlphaFoldDB" id="A0A1F6BYY6"/>
<evidence type="ECO:0000259" key="1">
    <source>
        <dbReference type="Pfam" id="PF12961"/>
    </source>
</evidence>
<dbReference type="Gene3D" id="2.30.130.30">
    <property type="entry name" value="Hypothetical protein"/>
    <property type="match status" value="1"/>
</dbReference>
<evidence type="ECO:0000313" key="3">
    <source>
        <dbReference type="Proteomes" id="UP000176996"/>
    </source>
</evidence>
<feature type="domain" description="DUF3850" evidence="1">
    <location>
        <begin position="7"/>
        <end position="64"/>
    </location>
</feature>
<dbReference type="InterPro" id="IPR015947">
    <property type="entry name" value="PUA-like_sf"/>
</dbReference>
<evidence type="ECO:0000313" key="2">
    <source>
        <dbReference type="EMBL" id="OGG42165.1"/>
    </source>
</evidence>
<protein>
    <recommendedName>
        <fullName evidence="1">DUF3850 domain-containing protein</fullName>
    </recommendedName>
</protein>
<sequence length="89" mass="10692">MAIIKKKIWLEYFDAIASGKKKFELRLNDFDIKEGDTLILEEWNNKKKNYTGRKIEKKITYVFKFKPDELTFWSKEEVTKKGLQIISIE</sequence>
<name>A0A1F6BYY6_9BACT</name>
<gene>
    <name evidence="2" type="ORF">A3A21_02160</name>
</gene>